<dbReference type="PANTHER" id="PTHR12459:SF15">
    <property type="entry name" value="TRANSMEMBRANE PROTEIN 135"/>
    <property type="match status" value="1"/>
</dbReference>
<comment type="caution">
    <text evidence="2">The sequence shown here is derived from an EMBL/GenBank/DDBJ whole genome shotgun (WGS) entry which is preliminary data.</text>
</comment>
<gene>
    <name evidence="2" type="ORF">B7463_g8333</name>
</gene>
<keyword evidence="3" id="KW-1185">Reference proteome</keyword>
<keyword evidence="1" id="KW-0472">Membrane</keyword>
<feature type="transmembrane region" description="Helical" evidence="1">
    <location>
        <begin position="321"/>
        <end position="338"/>
    </location>
</feature>
<dbReference type="AlphaFoldDB" id="A0A3E2H411"/>
<feature type="transmembrane region" description="Helical" evidence="1">
    <location>
        <begin position="359"/>
        <end position="378"/>
    </location>
</feature>
<dbReference type="OMA" id="SAAIVMW"/>
<evidence type="ECO:0000256" key="1">
    <source>
        <dbReference type="SAM" id="Phobius"/>
    </source>
</evidence>
<protein>
    <recommendedName>
        <fullName evidence="4">Integral membrane protein</fullName>
    </recommendedName>
</protein>
<reference evidence="2 3" key="1">
    <citation type="submission" date="2018-05" db="EMBL/GenBank/DDBJ databases">
        <title>Draft genome sequence of Scytalidium lignicola DSM 105466, a ubiquitous saprotrophic fungus.</title>
        <authorList>
            <person name="Buettner E."/>
            <person name="Gebauer A.M."/>
            <person name="Hofrichter M."/>
            <person name="Liers C."/>
            <person name="Kellner H."/>
        </authorList>
    </citation>
    <scope>NUCLEOTIDE SEQUENCE [LARGE SCALE GENOMIC DNA]</scope>
    <source>
        <strain evidence="2 3">DSM 105466</strain>
    </source>
</reference>
<organism evidence="2 3">
    <name type="scientific">Scytalidium lignicola</name>
    <name type="common">Hyphomycete</name>
    <dbReference type="NCBI Taxonomy" id="5539"/>
    <lineage>
        <taxon>Eukaryota</taxon>
        <taxon>Fungi</taxon>
        <taxon>Dikarya</taxon>
        <taxon>Ascomycota</taxon>
        <taxon>Pezizomycotina</taxon>
        <taxon>Leotiomycetes</taxon>
        <taxon>Leotiomycetes incertae sedis</taxon>
        <taxon>Scytalidium</taxon>
    </lineage>
</organism>
<sequence>MSAKLRRSNATTSIEARLQIPLLLRPLLRAYVLGYASSTLPRIITLLLTHLTRHRRKRPNIAGDRKPDVPFLTSLKAILKSALEGQRFPTFCAALIPLRKVIGKLLRSWTGLARQRLSTWISTFIAAWLSLSLLQSKKSEAYIEYVPDPDAPESKSMRPVRFAGRTMDLTLFAVCRGLDVIVGELWAQRKARRRANHKWTKLESSISALTDSTIFAASSALIMWAFMYTPSRLPGAYNKWIASAAQVDQRLLVALRRMRWGDLVYGVETGQAELLQSMCADYNLPLENGDPVKSIPFPCELVHMGRGPSCEYHALSRFLRSIFWAFSTYLPLNILLALRYPSRASLKLALKSSLRSSTFLAAFITFFYYGVCLARTRLGPKILGTSVVARRRIDSGLCVSCGCALCGWSILLENARRRKDIALFVAPRALATLFPRRYEWEKRWRETVVFGAATAVVFTCVRERPERVRGVLGKILRAVLVV</sequence>
<feature type="non-terminal residue" evidence="2">
    <location>
        <position position="1"/>
    </location>
</feature>
<dbReference type="Proteomes" id="UP000258309">
    <property type="component" value="Unassembled WGS sequence"/>
</dbReference>
<name>A0A3E2H411_SCYLI</name>
<keyword evidence="1" id="KW-0812">Transmembrane</keyword>
<evidence type="ECO:0008006" key="4">
    <source>
        <dbReference type="Google" id="ProtNLM"/>
    </source>
</evidence>
<dbReference type="PANTHER" id="PTHR12459">
    <property type="entry name" value="TRANSMEMBRANE PROTEIN 135-RELATED"/>
    <property type="match status" value="1"/>
</dbReference>
<proteinExistence type="predicted"/>
<evidence type="ECO:0000313" key="3">
    <source>
        <dbReference type="Proteomes" id="UP000258309"/>
    </source>
</evidence>
<feature type="non-terminal residue" evidence="2">
    <location>
        <position position="482"/>
    </location>
</feature>
<evidence type="ECO:0000313" key="2">
    <source>
        <dbReference type="EMBL" id="RFU28017.1"/>
    </source>
</evidence>
<dbReference type="EMBL" id="NCSJ02000180">
    <property type="protein sequence ID" value="RFU28017.1"/>
    <property type="molecule type" value="Genomic_DNA"/>
</dbReference>
<feature type="transmembrane region" description="Helical" evidence="1">
    <location>
        <begin position="393"/>
        <end position="412"/>
    </location>
</feature>
<dbReference type="OrthoDB" id="4021778at2759"/>
<dbReference type="InterPro" id="IPR026749">
    <property type="entry name" value="Tmem135"/>
</dbReference>
<keyword evidence="1" id="KW-1133">Transmembrane helix</keyword>
<accession>A0A3E2H411</accession>